<keyword evidence="1" id="KW-0472">Membrane</keyword>
<feature type="transmembrane region" description="Helical" evidence="1">
    <location>
        <begin position="7"/>
        <end position="28"/>
    </location>
</feature>
<keyword evidence="1" id="KW-1133">Transmembrane helix</keyword>
<evidence type="ECO:0000313" key="2">
    <source>
        <dbReference type="EMBL" id="ANB17965.1"/>
    </source>
</evidence>
<evidence type="ECO:0000313" key="3">
    <source>
        <dbReference type="Proteomes" id="UP000076830"/>
    </source>
</evidence>
<proteinExistence type="predicted"/>
<keyword evidence="3" id="KW-1185">Reference proteome</keyword>
<gene>
    <name evidence="2" type="ORF">I596_1943</name>
</gene>
<organism evidence="2 3">
    <name type="scientific">Dokdonella koreensis DS-123</name>
    <dbReference type="NCBI Taxonomy" id="1300342"/>
    <lineage>
        <taxon>Bacteria</taxon>
        <taxon>Pseudomonadati</taxon>
        <taxon>Pseudomonadota</taxon>
        <taxon>Gammaproteobacteria</taxon>
        <taxon>Lysobacterales</taxon>
        <taxon>Rhodanobacteraceae</taxon>
        <taxon>Dokdonella</taxon>
    </lineage>
</organism>
<protein>
    <submittedName>
        <fullName evidence="2">Uncharacterized protein</fullName>
    </submittedName>
</protein>
<evidence type="ECO:0000256" key="1">
    <source>
        <dbReference type="SAM" id="Phobius"/>
    </source>
</evidence>
<feature type="transmembrane region" description="Helical" evidence="1">
    <location>
        <begin position="110"/>
        <end position="127"/>
    </location>
</feature>
<dbReference type="KEGG" id="dko:I596_1943"/>
<dbReference type="EMBL" id="CP015249">
    <property type="protein sequence ID" value="ANB17965.1"/>
    <property type="molecule type" value="Genomic_DNA"/>
</dbReference>
<dbReference type="AlphaFoldDB" id="A0A160DU55"/>
<name>A0A160DU55_9GAMM</name>
<reference evidence="2 3" key="1">
    <citation type="submission" date="2016-04" db="EMBL/GenBank/DDBJ databases">
        <title>Complete genome sequence of Dokdonella koreensis DS-123T.</title>
        <authorList>
            <person name="Kim J.F."/>
            <person name="Lee H."/>
            <person name="Kwak M.-J."/>
        </authorList>
    </citation>
    <scope>NUCLEOTIDE SEQUENCE [LARGE SCALE GENOMIC DNA]</scope>
    <source>
        <strain evidence="2 3">DS-123</strain>
    </source>
</reference>
<dbReference type="RefSeq" id="WP_067646689.1">
    <property type="nucleotide sequence ID" value="NZ_CP015249.1"/>
</dbReference>
<dbReference type="OrthoDB" id="5958913at2"/>
<accession>A0A160DU55</accession>
<keyword evidence="1" id="KW-0812">Transmembrane</keyword>
<dbReference type="Proteomes" id="UP000076830">
    <property type="component" value="Chromosome"/>
</dbReference>
<sequence length="140" mass="15556">MKKIKGWAVALGMLVLTLAFDLVVWGAVPSLPHVGEHIAASARREAPLAATYIFLGRPIDDAVPTLRGYGAGWLEQAWSEGFARIAEDGRVAMDLVTGSTWNAAHRWIKLAYWAPPVLLPVFLVLWARRPRQIRMMGARR</sequence>